<sequence length="203" mass="23416">MTLSKWMPQNLPGSYPDYDDDSPQRTVQSEFCPGTPKVTKAMQGSPEDVAGVQKQREHLERQLDSHKSKIKDLSKTLGSCNEEVELSRMGQLCAEEKFRRQTEILRERNAALDASLEENNSLIVQQAALQRWTDRLDDDEARQITVQLYHDLETWVKRHFPHLFLQTKPHMLTPIVHLLTEMAVWIHSTTPILLYHTASLINS</sequence>
<evidence type="ECO:0000256" key="2">
    <source>
        <dbReference type="SAM" id="MobiDB-lite"/>
    </source>
</evidence>
<protein>
    <submittedName>
        <fullName evidence="3">Uncharacterized protein</fullName>
    </submittedName>
</protein>
<comment type="caution">
    <text evidence="3">The sequence shown here is derived from an EMBL/GenBank/DDBJ whole genome shotgun (WGS) entry which is preliminary data.</text>
</comment>
<dbReference type="Proteomes" id="UP001220324">
    <property type="component" value="Unassembled WGS sequence"/>
</dbReference>
<organism evidence="3 4">
    <name type="scientific">Penicillium frequentans</name>
    <dbReference type="NCBI Taxonomy" id="3151616"/>
    <lineage>
        <taxon>Eukaryota</taxon>
        <taxon>Fungi</taxon>
        <taxon>Dikarya</taxon>
        <taxon>Ascomycota</taxon>
        <taxon>Pezizomycotina</taxon>
        <taxon>Eurotiomycetes</taxon>
        <taxon>Eurotiomycetidae</taxon>
        <taxon>Eurotiales</taxon>
        <taxon>Aspergillaceae</taxon>
        <taxon>Penicillium</taxon>
    </lineage>
</organism>
<accession>A0AAD6CRW5</accession>
<gene>
    <name evidence="3" type="ORF">N7494_007099</name>
</gene>
<proteinExistence type="predicted"/>
<evidence type="ECO:0000256" key="1">
    <source>
        <dbReference type="SAM" id="Coils"/>
    </source>
</evidence>
<name>A0AAD6CRW5_9EURO</name>
<dbReference type="EMBL" id="JAQIZZ010000006">
    <property type="protein sequence ID" value="KAJ5537620.1"/>
    <property type="molecule type" value="Genomic_DNA"/>
</dbReference>
<keyword evidence="1" id="KW-0175">Coiled coil</keyword>
<feature type="region of interest" description="Disordered" evidence="2">
    <location>
        <begin position="1"/>
        <end position="29"/>
    </location>
</feature>
<dbReference type="AlphaFoldDB" id="A0AAD6CRW5"/>
<evidence type="ECO:0000313" key="4">
    <source>
        <dbReference type="Proteomes" id="UP001220324"/>
    </source>
</evidence>
<reference evidence="3 4" key="1">
    <citation type="journal article" date="2023" name="IMA Fungus">
        <title>Comparative genomic study of the Penicillium genus elucidates a diverse pangenome and 15 lateral gene transfer events.</title>
        <authorList>
            <person name="Petersen C."/>
            <person name="Sorensen T."/>
            <person name="Nielsen M.R."/>
            <person name="Sondergaard T.E."/>
            <person name="Sorensen J.L."/>
            <person name="Fitzpatrick D.A."/>
            <person name="Frisvad J.C."/>
            <person name="Nielsen K.L."/>
        </authorList>
    </citation>
    <scope>NUCLEOTIDE SEQUENCE [LARGE SCALE GENOMIC DNA]</scope>
    <source>
        <strain evidence="3 4">IBT 35679</strain>
    </source>
</reference>
<keyword evidence="4" id="KW-1185">Reference proteome</keyword>
<evidence type="ECO:0000313" key="3">
    <source>
        <dbReference type="EMBL" id="KAJ5537620.1"/>
    </source>
</evidence>
<feature type="coiled-coil region" evidence="1">
    <location>
        <begin position="49"/>
        <end position="76"/>
    </location>
</feature>